<comment type="caution">
    <text evidence="1">The sequence shown here is derived from an EMBL/GenBank/DDBJ whole genome shotgun (WGS) entry which is preliminary data.</text>
</comment>
<keyword evidence="2" id="KW-1185">Reference proteome</keyword>
<dbReference type="Proteomes" id="UP001314170">
    <property type="component" value="Unassembled WGS sequence"/>
</dbReference>
<protein>
    <submittedName>
        <fullName evidence="1">Uncharacterized protein</fullName>
    </submittedName>
</protein>
<organism evidence="1 2">
    <name type="scientific">Dovyalis caffra</name>
    <dbReference type="NCBI Taxonomy" id="77055"/>
    <lineage>
        <taxon>Eukaryota</taxon>
        <taxon>Viridiplantae</taxon>
        <taxon>Streptophyta</taxon>
        <taxon>Embryophyta</taxon>
        <taxon>Tracheophyta</taxon>
        <taxon>Spermatophyta</taxon>
        <taxon>Magnoliopsida</taxon>
        <taxon>eudicotyledons</taxon>
        <taxon>Gunneridae</taxon>
        <taxon>Pentapetalae</taxon>
        <taxon>rosids</taxon>
        <taxon>fabids</taxon>
        <taxon>Malpighiales</taxon>
        <taxon>Salicaceae</taxon>
        <taxon>Flacourtieae</taxon>
        <taxon>Dovyalis</taxon>
    </lineage>
</organism>
<proteinExistence type="predicted"/>
<dbReference type="EMBL" id="CAWUPB010000851">
    <property type="protein sequence ID" value="CAK7326372.1"/>
    <property type="molecule type" value="Genomic_DNA"/>
</dbReference>
<evidence type="ECO:0000313" key="1">
    <source>
        <dbReference type="EMBL" id="CAK7326372.1"/>
    </source>
</evidence>
<sequence>MGGTMWIHNPRTHKMDKFLNDEEWVGELTKCDSSTSNVAEMRRSTNFMQFLTASFYMKLIMHGTCRGCGKLPIKRRGALFVDSCTKFDWYMVATYFTRSLSLSRKKKWGKDRID</sequence>
<dbReference type="AlphaFoldDB" id="A0AAV1QX35"/>
<gene>
    <name evidence="1" type="ORF">DCAF_LOCUS4072</name>
</gene>
<name>A0AAV1QX35_9ROSI</name>
<accession>A0AAV1QX35</accession>
<evidence type="ECO:0000313" key="2">
    <source>
        <dbReference type="Proteomes" id="UP001314170"/>
    </source>
</evidence>
<reference evidence="1 2" key="1">
    <citation type="submission" date="2024-01" db="EMBL/GenBank/DDBJ databases">
        <authorList>
            <person name="Waweru B."/>
        </authorList>
    </citation>
    <scope>NUCLEOTIDE SEQUENCE [LARGE SCALE GENOMIC DNA]</scope>
</reference>